<dbReference type="InterPro" id="IPR029058">
    <property type="entry name" value="AB_hydrolase_fold"/>
</dbReference>
<dbReference type="Pfam" id="PF00756">
    <property type="entry name" value="Esterase"/>
    <property type="match status" value="1"/>
</dbReference>
<gene>
    <name evidence="1" type="ORF">GPLA_2134</name>
</gene>
<dbReference type="InterPro" id="IPR050583">
    <property type="entry name" value="Mycobacterial_A85_antigen"/>
</dbReference>
<dbReference type="PANTHER" id="PTHR48098">
    <property type="entry name" value="ENTEROCHELIN ESTERASE-RELATED"/>
    <property type="match status" value="1"/>
</dbReference>
<organism evidence="1 2">
    <name type="scientific">Paraglaciecola polaris LMG 21857</name>
    <dbReference type="NCBI Taxonomy" id="1129793"/>
    <lineage>
        <taxon>Bacteria</taxon>
        <taxon>Pseudomonadati</taxon>
        <taxon>Pseudomonadota</taxon>
        <taxon>Gammaproteobacteria</taxon>
        <taxon>Alteromonadales</taxon>
        <taxon>Alteromonadaceae</taxon>
        <taxon>Paraglaciecola</taxon>
    </lineage>
</organism>
<dbReference type="Proteomes" id="UP000006322">
    <property type="component" value="Unassembled WGS sequence"/>
</dbReference>
<dbReference type="Gene3D" id="3.40.50.1820">
    <property type="entry name" value="alpha/beta hydrolase"/>
    <property type="match status" value="1"/>
</dbReference>
<keyword evidence="2" id="KW-1185">Reference proteome</keyword>
<accession>K6YJZ8</accession>
<name>K6YJZ8_9ALTE</name>
<dbReference type="PANTHER" id="PTHR48098:SF6">
    <property type="entry name" value="FERRI-BACILLIBACTIN ESTERASE BESA"/>
    <property type="match status" value="1"/>
</dbReference>
<dbReference type="STRING" id="1129793.GPLA_2134"/>
<comment type="caution">
    <text evidence="1">The sequence shown here is derived from an EMBL/GenBank/DDBJ whole genome shotgun (WGS) entry which is preliminary data.</text>
</comment>
<protein>
    <submittedName>
        <fullName evidence="1">Predicted hydrolase of the alpha/beta superfamily protein</fullName>
    </submittedName>
</protein>
<evidence type="ECO:0000313" key="2">
    <source>
        <dbReference type="Proteomes" id="UP000006322"/>
    </source>
</evidence>
<dbReference type="SUPFAM" id="SSF53474">
    <property type="entry name" value="alpha/beta-Hydrolases"/>
    <property type="match status" value="1"/>
</dbReference>
<evidence type="ECO:0000313" key="1">
    <source>
        <dbReference type="EMBL" id="GAC33039.1"/>
    </source>
</evidence>
<sequence>MILLLCAQCQAQSSFAIPRSKVLDITDPVSGREYPLFIKLPRSYDPQLSQTYPVIYLTDALYSFQLISGATRFPMNSGTMQEFIIVAISYDKGSKGAQSRVRDYTQRKVHDWKLMTGKAAEHATFIRETVFSYIETHYRADPAKRTFVGNSLGGLFGAYILFSQPDMFSNYIIGSPSVWFADNDILTQSVVKSELAKRVYMAVGAQESPEFGQQQDMLAGAKALAQKIEQQQS</sequence>
<reference evidence="2" key="1">
    <citation type="journal article" date="2014" name="Environ. Microbiol.">
        <title>Comparative genomics of the marine bacterial genus Glaciecola reveals the high degree of genomic diversity and genomic characteristic for cold adaptation.</title>
        <authorList>
            <person name="Qin Q.L."/>
            <person name="Xie B.B."/>
            <person name="Yu Y."/>
            <person name="Shu Y.L."/>
            <person name="Rong J.C."/>
            <person name="Zhang Y.J."/>
            <person name="Zhao D.L."/>
            <person name="Chen X.L."/>
            <person name="Zhang X.Y."/>
            <person name="Chen B."/>
            <person name="Zhou B.C."/>
            <person name="Zhang Y.Z."/>
        </authorList>
    </citation>
    <scope>NUCLEOTIDE SEQUENCE [LARGE SCALE GENOMIC DNA]</scope>
    <source>
        <strain evidence="2">LMG 21857</strain>
    </source>
</reference>
<dbReference type="EMBL" id="BAER01000046">
    <property type="protein sequence ID" value="GAC33039.1"/>
    <property type="molecule type" value="Genomic_DNA"/>
</dbReference>
<proteinExistence type="predicted"/>
<keyword evidence="1" id="KW-0378">Hydrolase</keyword>
<dbReference type="InterPro" id="IPR000801">
    <property type="entry name" value="Esterase-like"/>
</dbReference>
<dbReference type="AlphaFoldDB" id="K6YJZ8"/>
<dbReference type="GO" id="GO:0016787">
    <property type="term" value="F:hydrolase activity"/>
    <property type="evidence" value="ECO:0007669"/>
    <property type="project" value="UniProtKB-KW"/>
</dbReference>